<dbReference type="AlphaFoldDB" id="A0A7T7HZJ4"/>
<accession>A0A7T7HZJ4</accession>
<dbReference type="RefSeq" id="WP_200393389.1">
    <property type="nucleotide sequence ID" value="NZ_CP066831.1"/>
</dbReference>
<evidence type="ECO:0000313" key="2">
    <source>
        <dbReference type="Proteomes" id="UP000595636"/>
    </source>
</evidence>
<name>A0A7T7HZJ4_9ACTN</name>
<dbReference type="EMBL" id="CP066831">
    <property type="protein sequence ID" value="QQM38220.1"/>
    <property type="molecule type" value="Genomic_DNA"/>
</dbReference>
<dbReference type="Proteomes" id="UP000595636">
    <property type="component" value="Chromosome"/>
</dbReference>
<keyword evidence="2" id="KW-1185">Reference proteome</keyword>
<gene>
    <name evidence="1" type="ORF">JEQ17_01085</name>
</gene>
<proteinExistence type="predicted"/>
<protein>
    <submittedName>
        <fullName evidence="1">Uncharacterized protein</fullName>
    </submittedName>
</protein>
<reference evidence="1 2" key="1">
    <citation type="submission" date="2020-12" db="EMBL/GenBank/DDBJ databases">
        <title>A novel species.</title>
        <authorList>
            <person name="Li K."/>
        </authorList>
    </citation>
    <scope>NUCLEOTIDE SEQUENCE [LARGE SCALE GENOMIC DNA]</scope>
    <source>
        <strain evidence="1 2">ZYC-3</strain>
    </source>
</reference>
<dbReference type="KEGG" id="slf:JEQ17_01085"/>
<evidence type="ECO:0000313" key="1">
    <source>
        <dbReference type="EMBL" id="QQM38220.1"/>
    </source>
</evidence>
<sequence>MVESEPDLMTLLRELDDPEWLEWPMGYSRSEGVVPFGRLVSRLESEFGTSCTAERDTQDSSEYGRVVVPAEATVCGTRIVVCLSKFGSLALVSADNPGAFFGTDDAQAEGELDAGDLEKVEQALISLAYVVVPEELLNLRYDGESRLRPWDKDAWQPSWWDRFFGFF</sequence>
<organism evidence="1 2">
    <name type="scientific">Streptomyces liliifuscus</name>
    <dbReference type="NCBI Taxonomy" id="2797636"/>
    <lineage>
        <taxon>Bacteria</taxon>
        <taxon>Bacillati</taxon>
        <taxon>Actinomycetota</taxon>
        <taxon>Actinomycetes</taxon>
        <taxon>Kitasatosporales</taxon>
        <taxon>Streptomycetaceae</taxon>
        <taxon>Streptomyces</taxon>
    </lineage>
</organism>